<keyword evidence="14" id="KW-0732">Signal</keyword>
<proteinExistence type="inferred from homology"/>
<feature type="compositionally biased region" description="Gly residues" evidence="13">
    <location>
        <begin position="75"/>
        <end position="84"/>
    </location>
</feature>
<gene>
    <name evidence="18" type="ORF">KFE25_010799</name>
</gene>
<feature type="signal peptide" evidence="14">
    <location>
        <begin position="1"/>
        <end position="20"/>
    </location>
</feature>
<dbReference type="Pfam" id="PF00745">
    <property type="entry name" value="GlutR_dimer"/>
    <property type="match status" value="1"/>
</dbReference>
<dbReference type="FunFam" id="3.30.460.30:FF:000001">
    <property type="entry name" value="Glutamyl-tRNA reductase"/>
    <property type="match status" value="1"/>
</dbReference>
<dbReference type="SUPFAM" id="SSF69742">
    <property type="entry name" value="Glutamyl tRNA-reductase catalytic, N-terminal domain"/>
    <property type="match status" value="1"/>
</dbReference>
<dbReference type="Pfam" id="PF01488">
    <property type="entry name" value="Shikimate_DH"/>
    <property type="match status" value="1"/>
</dbReference>
<dbReference type="CDD" id="cd05213">
    <property type="entry name" value="NAD_bind_Glutamyl_tRNA_reduct"/>
    <property type="match status" value="1"/>
</dbReference>
<dbReference type="SUPFAM" id="SSF51735">
    <property type="entry name" value="NAD(P)-binding Rossmann-fold domains"/>
    <property type="match status" value="1"/>
</dbReference>
<dbReference type="OMA" id="FAFKCAA"/>
<keyword evidence="6 12" id="KW-0627">Porphyrin biosynthesis</keyword>
<evidence type="ECO:0000256" key="9">
    <source>
        <dbReference type="PIRSR" id="PIRSR000445-2"/>
    </source>
</evidence>
<dbReference type="Gene3D" id="3.40.50.720">
    <property type="entry name" value="NAD(P)-binding Rossmann-like Domain"/>
    <property type="match status" value="1"/>
</dbReference>
<dbReference type="PANTHER" id="PTHR43120">
    <property type="entry name" value="GLUTAMYL-TRNA REDUCTASE 1, CHLOROPLASTIC"/>
    <property type="match status" value="1"/>
</dbReference>
<feature type="domain" description="Quinate/shikimate 5-dehydrogenase/glutamyl-tRNA reductase" evidence="16">
    <location>
        <begin position="274"/>
        <end position="402"/>
    </location>
</feature>
<feature type="active site" description="Nucleophile" evidence="8">
    <location>
        <position position="139"/>
    </location>
</feature>
<evidence type="ECO:0000256" key="7">
    <source>
        <dbReference type="ARBA" id="ARBA00047464"/>
    </source>
</evidence>
<organism evidence="18 19">
    <name type="scientific">Diacronema lutheri</name>
    <name type="common">Unicellular marine alga</name>
    <name type="synonym">Monochrysis lutheri</name>
    <dbReference type="NCBI Taxonomy" id="2081491"/>
    <lineage>
        <taxon>Eukaryota</taxon>
        <taxon>Haptista</taxon>
        <taxon>Haptophyta</taxon>
        <taxon>Pavlovophyceae</taxon>
        <taxon>Pavlovales</taxon>
        <taxon>Pavlovaceae</taxon>
        <taxon>Diacronema</taxon>
    </lineage>
</organism>
<protein>
    <recommendedName>
        <fullName evidence="3 12">Glutamyl-tRNA reductase</fullName>
        <ecNumber evidence="3 12">1.2.1.70</ecNumber>
    </recommendedName>
</protein>
<keyword evidence="5 12" id="KW-0560">Oxidoreductase</keyword>
<evidence type="ECO:0000256" key="10">
    <source>
        <dbReference type="PIRSR" id="PIRSR000445-3"/>
    </source>
</evidence>
<dbReference type="EMBL" id="JAGTXO010000030">
    <property type="protein sequence ID" value="KAG8460744.1"/>
    <property type="molecule type" value="Genomic_DNA"/>
</dbReference>
<evidence type="ECO:0000256" key="12">
    <source>
        <dbReference type="RuleBase" id="RU000584"/>
    </source>
</evidence>
<feature type="binding site" evidence="9">
    <location>
        <position position="209"/>
    </location>
    <ligand>
        <name>substrate</name>
    </ligand>
</feature>
<feature type="chain" id="PRO_5035312111" description="Glutamyl-tRNA reductase" evidence="14">
    <location>
        <begin position="21"/>
        <end position="513"/>
    </location>
</feature>
<dbReference type="PROSITE" id="PS00747">
    <property type="entry name" value="GLUTR"/>
    <property type="match status" value="1"/>
</dbReference>
<comment type="similarity">
    <text evidence="2 12">Belongs to the glutamyl-tRNA reductase family.</text>
</comment>
<feature type="binding site" evidence="9">
    <location>
        <begin position="203"/>
        <end position="205"/>
    </location>
    <ligand>
        <name>substrate</name>
    </ligand>
</feature>
<feature type="binding site" evidence="9">
    <location>
        <position position="198"/>
    </location>
    <ligand>
        <name>substrate</name>
    </ligand>
</feature>
<sequence length="513" mass="53574">MLRTLVGVALLALPAGGARAGIGRAVRSSRVAAAPRVRVALAAEAVVAVAPAAVTAAAPVEAPAATPAKAKDGKGGGGGGGGKSSGAPGQPLVIGLSHHTAAVEVRERLAVKEAEWNNASKLLLQRCASVQEAAVLSTCNRFELHLVASDRNAAIHDVLQFLVERSGLNEPTLWQNLFMLSGEDAAWHLLRVSAGLDSLVVGEGQILSQVKACFGHATSSEGSAGKVLSRLLNVAVAAGKRVRSETSIAKGAVSISSAAAELAEMRSEEALGRPFEGASICIVGAGTMSRLLLTHLASKGMTAVRLLNRGLERSQELAAQFPDVAVSCEGMEALDDALRTCDAVFTSTGATHCIVTKEGLEAVMPAERRLMLVDISVPRNVELQCNELAGVSAYNVDDLKAVVAKNQASRRRSVLEAEALLASELDGFMAWQRTLDFVPVIGKLQANAEAIRAAELAKVGGKLSGLDAKQREAVERCTKSIINKILHSPMTYLRTGGGEQLTTREIVEGLFDL</sequence>
<dbReference type="EC" id="1.2.1.70" evidence="3 12"/>
<feature type="domain" description="Tetrapyrrole biosynthesis glutamyl-tRNA reductase dimerisation" evidence="15">
    <location>
        <begin position="416"/>
        <end position="513"/>
    </location>
</feature>
<dbReference type="FunFam" id="3.40.50.720:FF:000031">
    <property type="entry name" value="Glutamyl-tRNA reductase"/>
    <property type="match status" value="1"/>
</dbReference>
<dbReference type="GO" id="GO:0008883">
    <property type="term" value="F:glutamyl-tRNA reductase activity"/>
    <property type="evidence" value="ECO:0007669"/>
    <property type="project" value="UniProtKB-EC"/>
</dbReference>
<dbReference type="SUPFAM" id="SSF69075">
    <property type="entry name" value="Glutamyl tRNA-reductase dimerization domain"/>
    <property type="match status" value="1"/>
</dbReference>
<evidence type="ECO:0000313" key="18">
    <source>
        <dbReference type="EMBL" id="KAG8460744.1"/>
    </source>
</evidence>
<dbReference type="InterPro" id="IPR036343">
    <property type="entry name" value="GluRdtase_N_sf"/>
</dbReference>
<reference evidence="18" key="1">
    <citation type="submission" date="2021-05" db="EMBL/GenBank/DDBJ databases">
        <title>The genome of the haptophyte Pavlova lutheri (Diacronema luteri, Pavlovales) - a model for lipid biosynthesis in eukaryotic algae.</title>
        <authorList>
            <person name="Hulatt C.J."/>
            <person name="Posewitz M.C."/>
        </authorList>
    </citation>
    <scope>NUCLEOTIDE SEQUENCE</scope>
    <source>
        <strain evidence="18">NIVA-4/92</strain>
    </source>
</reference>
<evidence type="ECO:0000256" key="11">
    <source>
        <dbReference type="PIRSR" id="PIRSR000445-4"/>
    </source>
</evidence>
<comment type="pathway">
    <text evidence="1 12">Porphyrin-containing compound metabolism; protoporphyrin-IX biosynthesis; 5-aminolevulinate from L-glutamyl-tRNA(Glu): step 1/2.</text>
</comment>
<dbReference type="InterPro" id="IPR018214">
    <property type="entry name" value="GluRdtase_CS"/>
</dbReference>
<dbReference type="InterPro" id="IPR015895">
    <property type="entry name" value="4pyrrol_synth_GluRdtase_N"/>
</dbReference>
<dbReference type="HAMAP" id="MF_00087">
    <property type="entry name" value="Glu_tRNA_reductase"/>
    <property type="match status" value="1"/>
</dbReference>
<evidence type="ECO:0000256" key="3">
    <source>
        <dbReference type="ARBA" id="ARBA00012970"/>
    </source>
</evidence>
<evidence type="ECO:0000256" key="2">
    <source>
        <dbReference type="ARBA" id="ARBA00005916"/>
    </source>
</evidence>
<dbReference type="Pfam" id="PF05201">
    <property type="entry name" value="GlutR_N"/>
    <property type="match status" value="1"/>
</dbReference>
<feature type="binding site" evidence="10">
    <location>
        <begin position="284"/>
        <end position="289"/>
    </location>
    <ligand>
        <name>NADP(+)</name>
        <dbReference type="ChEBI" id="CHEBI:58349"/>
    </ligand>
</feature>
<feature type="domain" description="Glutamyl-tRNA reductase N-terminal" evidence="17">
    <location>
        <begin position="94"/>
        <end position="246"/>
    </location>
</feature>
<dbReference type="PIRSF" id="PIRSF000445">
    <property type="entry name" value="4pyrrol_synth_GluRdtase"/>
    <property type="match status" value="1"/>
</dbReference>
<evidence type="ECO:0000313" key="19">
    <source>
        <dbReference type="Proteomes" id="UP000751190"/>
    </source>
</evidence>
<name>A0A8J5XH38_DIALT</name>
<dbReference type="OrthoDB" id="424281at2759"/>
<evidence type="ECO:0000259" key="17">
    <source>
        <dbReference type="Pfam" id="PF05201"/>
    </source>
</evidence>
<comment type="catalytic activity">
    <reaction evidence="7 12">
        <text>(S)-4-amino-5-oxopentanoate + tRNA(Glu) + NADP(+) = L-glutamyl-tRNA(Glu) + NADPH + H(+)</text>
        <dbReference type="Rhea" id="RHEA:12344"/>
        <dbReference type="Rhea" id="RHEA-COMP:9663"/>
        <dbReference type="Rhea" id="RHEA-COMP:9680"/>
        <dbReference type="ChEBI" id="CHEBI:15378"/>
        <dbReference type="ChEBI" id="CHEBI:57501"/>
        <dbReference type="ChEBI" id="CHEBI:57783"/>
        <dbReference type="ChEBI" id="CHEBI:58349"/>
        <dbReference type="ChEBI" id="CHEBI:78442"/>
        <dbReference type="ChEBI" id="CHEBI:78520"/>
        <dbReference type="EC" id="1.2.1.70"/>
    </reaction>
</comment>
<dbReference type="InterPro" id="IPR006151">
    <property type="entry name" value="Shikm_DH/Glu-tRNA_Rdtase"/>
</dbReference>
<evidence type="ECO:0000256" key="8">
    <source>
        <dbReference type="PIRSR" id="PIRSR000445-1"/>
    </source>
</evidence>
<evidence type="ECO:0000256" key="6">
    <source>
        <dbReference type="ARBA" id="ARBA00023244"/>
    </source>
</evidence>
<dbReference type="AlphaFoldDB" id="A0A8J5XH38"/>
<dbReference type="UniPathway" id="UPA00251">
    <property type="reaction ID" value="UER00316"/>
</dbReference>
<dbReference type="Proteomes" id="UP000751190">
    <property type="component" value="Unassembled WGS sequence"/>
</dbReference>
<evidence type="ECO:0000256" key="1">
    <source>
        <dbReference type="ARBA" id="ARBA00005059"/>
    </source>
</evidence>
<evidence type="ECO:0000256" key="4">
    <source>
        <dbReference type="ARBA" id="ARBA00022857"/>
    </source>
</evidence>
<dbReference type="InterPro" id="IPR015896">
    <property type="entry name" value="4pyrrol_synth_GluRdtase_dimer"/>
</dbReference>
<evidence type="ECO:0000256" key="13">
    <source>
        <dbReference type="SAM" id="MobiDB-lite"/>
    </source>
</evidence>
<dbReference type="InterPro" id="IPR000343">
    <property type="entry name" value="4pyrrol_synth_GluRdtase"/>
</dbReference>
<dbReference type="GO" id="GO:0006782">
    <property type="term" value="P:protoporphyrinogen IX biosynthetic process"/>
    <property type="evidence" value="ECO:0007669"/>
    <property type="project" value="UniProtKB-UniPathway"/>
</dbReference>
<dbReference type="GO" id="GO:0050661">
    <property type="term" value="F:NADP binding"/>
    <property type="evidence" value="ECO:0007669"/>
    <property type="project" value="InterPro"/>
</dbReference>
<dbReference type="Gene3D" id="3.30.460.30">
    <property type="entry name" value="Glutamyl-tRNA reductase, N-terminal domain"/>
    <property type="match status" value="1"/>
</dbReference>
<evidence type="ECO:0000256" key="14">
    <source>
        <dbReference type="SAM" id="SignalP"/>
    </source>
</evidence>
<dbReference type="InterPro" id="IPR036291">
    <property type="entry name" value="NAD(P)-bd_dom_sf"/>
</dbReference>
<feature type="site" description="Important for activity" evidence="11">
    <location>
        <position position="188"/>
    </location>
</feature>
<keyword evidence="19" id="KW-1185">Reference proteome</keyword>
<evidence type="ECO:0000259" key="16">
    <source>
        <dbReference type="Pfam" id="PF01488"/>
    </source>
</evidence>
<evidence type="ECO:0000259" key="15">
    <source>
        <dbReference type="Pfam" id="PF00745"/>
    </source>
</evidence>
<comment type="caution">
    <text evidence="18">The sequence shown here is derived from an EMBL/GenBank/DDBJ whole genome shotgun (WGS) entry which is preliminary data.</text>
</comment>
<evidence type="ECO:0000256" key="5">
    <source>
        <dbReference type="ARBA" id="ARBA00023002"/>
    </source>
</evidence>
<dbReference type="PANTHER" id="PTHR43120:SF1">
    <property type="entry name" value="GLUTAMYL-TRNA REDUCTASE 1, CHLOROPLASTIC"/>
    <property type="match status" value="1"/>
</dbReference>
<feature type="region of interest" description="Disordered" evidence="13">
    <location>
        <begin position="61"/>
        <end position="90"/>
    </location>
</feature>
<dbReference type="NCBIfam" id="TIGR01035">
    <property type="entry name" value="hemA"/>
    <property type="match status" value="1"/>
</dbReference>
<feature type="binding site" evidence="9">
    <location>
        <begin position="138"/>
        <end position="141"/>
    </location>
    <ligand>
        <name>substrate</name>
    </ligand>
</feature>
<keyword evidence="4 10" id="KW-0521">NADP</keyword>
<dbReference type="InterPro" id="IPR036453">
    <property type="entry name" value="GluRdtase_dimer_dom_sf"/>
</dbReference>
<accession>A0A8J5XH38</accession>